<dbReference type="PROSITE" id="PS50077">
    <property type="entry name" value="HEAT_REPEAT"/>
    <property type="match status" value="5"/>
</dbReference>
<feature type="repeat" description="HEAT" evidence="2">
    <location>
        <begin position="258"/>
        <end position="296"/>
    </location>
</feature>
<dbReference type="OrthoDB" id="340346at2759"/>
<dbReference type="InterPro" id="IPR021133">
    <property type="entry name" value="HEAT_type_2"/>
</dbReference>
<dbReference type="Gene3D" id="1.25.10.10">
    <property type="entry name" value="Leucine-rich Repeat Variant"/>
    <property type="match status" value="1"/>
</dbReference>
<feature type="repeat" description="HEAT" evidence="2">
    <location>
        <begin position="219"/>
        <end position="257"/>
    </location>
</feature>
<organism evidence="5 6">
    <name type="scientific">Triparma laevis f. longispina</name>
    <dbReference type="NCBI Taxonomy" id="1714387"/>
    <lineage>
        <taxon>Eukaryota</taxon>
        <taxon>Sar</taxon>
        <taxon>Stramenopiles</taxon>
        <taxon>Ochrophyta</taxon>
        <taxon>Bolidophyceae</taxon>
        <taxon>Parmales</taxon>
        <taxon>Triparmaceae</taxon>
        <taxon>Triparma</taxon>
    </lineage>
</organism>
<dbReference type="EMBL" id="BRXW01000257">
    <property type="protein sequence ID" value="GMI16617.1"/>
    <property type="molecule type" value="Genomic_DNA"/>
</dbReference>
<evidence type="ECO:0000256" key="2">
    <source>
        <dbReference type="PROSITE-ProRule" id="PRU00103"/>
    </source>
</evidence>
<feature type="domain" description="Phosphatase 2A Regulatory Subunit A helical" evidence="4">
    <location>
        <begin position="217"/>
        <end position="323"/>
    </location>
</feature>
<evidence type="ECO:0000256" key="1">
    <source>
        <dbReference type="ARBA" id="ARBA00022737"/>
    </source>
</evidence>
<keyword evidence="6" id="KW-1185">Reference proteome</keyword>
<feature type="compositionally biased region" description="Basic and acidic residues" evidence="3">
    <location>
        <begin position="693"/>
        <end position="709"/>
    </location>
</feature>
<dbReference type="AlphaFoldDB" id="A0A9W7FQT2"/>
<evidence type="ECO:0000259" key="4">
    <source>
        <dbReference type="Pfam" id="PF22956"/>
    </source>
</evidence>
<reference evidence="6" key="1">
    <citation type="journal article" date="2023" name="Commun. Biol.">
        <title>Genome analysis of Parmales, the sister group of diatoms, reveals the evolutionary specialization of diatoms from phago-mixotrophs to photoautotrophs.</title>
        <authorList>
            <person name="Ban H."/>
            <person name="Sato S."/>
            <person name="Yoshikawa S."/>
            <person name="Yamada K."/>
            <person name="Nakamura Y."/>
            <person name="Ichinomiya M."/>
            <person name="Sato N."/>
            <person name="Blanc-Mathieu R."/>
            <person name="Endo H."/>
            <person name="Kuwata A."/>
            <person name="Ogata H."/>
        </authorList>
    </citation>
    <scope>NUCLEOTIDE SEQUENCE [LARGE SCALE GENOMIC DNA]</scope>
    <source>
        <strain evidence="6">NIES 3700</strain>
    </source>
</reference>
<dbReference type="PANTHER" id="PTHR10648">
    <property type="entry name" value="SERINE/THREONINE-PROTEIN PHOSPHATASE PP2A 65 KDA REGULATORY SUBUNIT"/>
    <property type="match status" value="1"/>
</dbReference>
<accession>A0A9W7FQT2</accession>
<comment type="caution">
    <text evidence="5">The sequence shown here is derived from an EMBL/GenBank/DDBJ whole genome shotgun (WGS) entry which is preliminary data.</text>
</comment>
<dbReference type="InterPro" id="IPR000357">
    <property type="entry name" value="HEAT"/>
</dbReference>
<protein>
    <recommendedName>
        <fullName evidence="4">Phosphatase 2A Regulatory Subunit A helical domain-containing protein</fullName>
    </recommendedName>
</protein>
<sequence length="731" mass="80577">MIEETSLRFEDLSIDDTLEPLPRFLLYSTSQIALQRLVHVKQLSDITLHCKYADLNEVLEVVKKLETDEEYVVRQHLAEQVVKVGLFALVKAALAASTFTPPSPPPVPLTPAYIENLLASGIKMHLHTLDPYRHLILETCVPLLGRMLSDTSPEVRASASESLTMLPPHIAPPDLGQHILTLILSLSHSDDNEELRMTGCGLLGKMAGGVGRDLCRQFVVPEVVSLAEDPVFRVRKSAALNLASICEVAGEEDTKGRLLPAYIRLTRDDMYRVRKACAESIVQVSNVLPAETRNSLVPLFQSLLDDSSKFVRHAALCQLGRFIASLADSAEPISSALIEKFIEMSSVNTADDSTDAELHHACAFSFPAVVLAVAKRDGGWEMLQQCFNELCESKDVAVRRTLSHSLHCLAGILPSEKVTADLLQVFEQFLRDQENVRVGVLKGIARFLKVLEPGMRESYLHTLTEIFETGSPLNWRMRHIVALQLPSLILLFPAASIRTSLLPLIINLISDAVSEVRIAAFHAVGSLLAKEDKKITSEIAKQLGTLAAATTYCDRVSFLSVCTVLVGRDGWDEEHPLEIPSEEVQEEEGEEEKEERVKKRIEKMHLFLISNKLIPAAIKLKNDRTSNVRVSCIQFFRAIPSVLLSKSKDAVAALAELEEDEAVQMTLTKVILFPMKEKEKKEEKEEGEGEGEEDKKEGGGGDDDNKNEVEGSENVANGGGDGGGGEEEKTT</sequence>
<feature type="repeat" description="HEAT" evidence="2">
    <location>
        <begin position="140"/>
        <end position="178"/>
    </location>
</feature>
<feature type="repeat" description="HEAT" evidence="2">
    <location>
        <begin position="501"/>
        <end position="538"/>
    </location>
</feature>
<dbReference type="InterPro" id="IPR016024">
    <property type="entry name" value="ARM-type_fold"/>
</dbReference>
<feature type="region of interest" description="Disordered" evidence="3">
    <location>
        <begin position="676"/>
        <end position="731"/>
    </location>
</feature>
<gene>
    <name evidence="5" type="ORF">TrLO_g15636</name>
</gene>
<keyword evidence="1" id="KW-0677">Repeat</keyword>
<name>A0A9W7FQT2_9STRA</name>
<dbReference type="GO" id="GO:0005737">
    <property type="term" value="C:cytoplasm"/>
    <property type="evidence" value="ECO:0007669"/>
    <property type="project" value="TreeGrafter"/>
</dbReference>
<dbReference type="Pfam" id="PF22956">
    <property type="entry name" value="VPS15-like_hel"/>
    <property type="match status" value="1"/>
</dbReference>
<evidence type="ECO:0000313" key="5">
    <source>
        <dbReference type="EMBL" id="GMI16617.1"/>
    </source>
</evidence>
<dbReference type="InterPro" id="IPR055231">
    <property type="entry name" value="2AA_helical"/>
</dbReference>
<dbReference type="Proteomes" id="UP001165122">
    <property type="component" value="Unassembled WGS sequence"/>
</dbReference>
<dbReference type="InterPro" id="IPR011989">
    <property type="entry name" value="ARM-like"/>
</dbReference>
<proteinExistence type="predicted"/>
<evidence type="ECO:0000313" key="6">
    <source>
        <dbReference type="Proteomes" id="UP001165122"/>
    </source>
</evidence>
<feature type="repeat" description="HEAT" evidence="2">
    <location>
        <begin position="296"/>
        <end position="330"/>
    </location>
</feature>
<dbReference type="InterPro" id="IPR051023">
    <property type="entry name" value="PP2A_Regulatory_Subunit_A"/>
</dbReference>
<dbReference type="Pfam" id="PF02985">
    <property type="entry name" value="HEAT"/>
    <property type="match status" value="1"/>
</dbReference>
<dbReference type="PANTHER" id="PTHR10648:SF1">
    <property type="entry name" value="SERINE_THREONINE-PROTEIN PHOSPHATASE 4 REGULATORY SUBUNIT 1"/>
    <property type="match status" value="1"/>
</dbReference>
<dbReference type="GO" id="GO:0019888">
    <property type="term" value="F:protein phosphatase regulator activity"/>
    <property type="evidence" value="ECO:0007669"/>
    <property type="project" value="TreeGrafter"/>
</dbReference>
<dbReference type="SUPFAM" id="SSF48371">
    <property type="entry name" value="ARM repeat"/>
    <property type="match status" value="1"/>
</dbReference>
<evidence type="ECO:0000256" key="3">
    <source>
        <dbReference type="SAM" id="MobiDB-lite"/>
    </source>
</evidence>